<sequence>MARSHASTWLDAGRLHSLPVTLLHLLHSVVGYPRVYPPPFRWRRNSAMLLFPGTWTGERCRFTWWLKPDRRGL</sequence>
<name>A0ACD1FVT5_9EURO</name>
<organism evidence="1 2">
    <name type="scientific">Aspergillus brunneoviolaceus CBS 621.78</name>
    <dbReference type="NCBI Taxonomy" id="1450534"/>
    <lineage>
        <taxon>Eukaryota</taxon>
        <taxon>Fungi</taxon>
        <taxon>Dikarya</taxon>
        <taxon>Ascomycota</taxon>
        <taxon>Pezizomycotina</taxon>
        <taxon>Eurotiomycetes</taxon>
        <taxon>Eurotiomycetidae</taxon>
        <taxon>Eurotiales</taxon>
        <taxon>Aspergillaceae</taxon>
        <taxon>Aspergillus</taxon>
        <taxon>Aspergillus subgen. Circumdati</taxon>
    </lineage>
</organism>
<accession>A0ACD1FVT5</accession>
<evidence type="ECO:0000313" key="2">
    <source>
        <dbReference type="Proteomes" id="UP000249057"/>
    </source>
</evidence>
<keyword evidence="2" id="KW-1185">Reference proteome</keyword>
<reference evidence="1" key="1">
    <citation type="submission" date="2018-02" db="EMBL/GenBank/DDBJ databases">
        <title>The genomes of Aspergillus section Nigri reveals drivers in fungal speciation.</title>
        <authorList>
            <consortium name="DOE Joint Genome Institute"/>
            <person name="Vesth T.C."/>
            <person name="Nybo J."/>
            <person name="Theobald S."/>
            <person name="Brandl J."/>
            <person name="Frisvad J.C."/>
            <person name="Nielsen K.F."/>
            <person name="Lyhne E.K."/>
            <person name="Kogle M.E."/>
            <person name="Kuo A."/>
            <person name="Riley R."/>
            <person name="Clum A."/>
            <person name="Nolan M."/>
            <person name="Lipzen A."/>
            <person name="Salamov A."/>
            <person name="Henrissat B."/>
            <person name="Wiebenga A."/>
            <person name="De vries R.P."/>
            <person name="Grigoriev I.V."/>
            <person name="Mortensen U.H."/>
            <person name="Andersen M.R."/>
            <person name="Baker S.E."/>
        </authorList>
    </citation>
    <scope>NUCLEOTIDE SEQUENCE</scope>
    <source>
        <strain evidence="1">CBS 621.78</strain>
    </source>
</reference>
<evidence type="ECO:0000313" key="1">
    <source>
        <dbReference type="EMBL" id="RAH41092.1"/>
    </source>
</evidence>
<proteinExistence type="predicted"/>
<dbReference type="Proteomes" id="UP000249057">
    <property type="component" value="Unassembled WGS sequence"/>
</dbReference>
<dbReference type="EMBL" id="KZ825394">
    <property type="protein sequence ID" value="RAH41092.1"/>
    <property type="molecule type" value="Genomic_DNA"/>
</dbReference>
<gene>
    <name evidence="1" type="ORF">BO95DRAFT_447280</name>
</gene>
<protein>
    <submittedName>
        <fullName evidence="1">Uncharacterized protein</fullName>
    </submittedName>
</protein>